<dbReference type="PANTHER" id="PTHR31749">
    <property type="entry name" value="KINETOCHORE-ASSOCIATED PROTEIN NSL1 HOMOLOG"/>
    <property type="match status" value="1"/>
</dbReference>
<dbReference type="GO" id="GO:0000070">
    <property type="term" value="P:mitotic sister chromatid segregation"/>
    <property type="evidence" value="ECO:0007669"/>
    <property type="project" value="InterPro"/>
</dbReference>
<evidence type="ECO:0000313" key="1">
    <source>
        <dbReference type="EMBL" id="ODQ79460.1"/>
    </source>
</evidence>
<dbReference type="PANTHER" id="PTHR31749:SF3">
    <property type="entry name" value="KINETOCHORE-ASSOCIATED PROTEIN NSL1 HOMOLOG"/>
    <property type="match status" value="1"/>
</dbReference>
<dbReference type="Pfam" id="PF08641">
    <property type="entry name" value="Mis14"/>
    <property type="match status" value="1"/>
</dbReference>
<protein>
    <submittedName>
        <fullName evidence="1">Uncharacterized protein</fullName>
    </submittedName>
</protein>
<dbReference type="STRING" id="984486.A0A1E3QP81"/>
<dbReference type="Proteomes" id="UP000094336">
    <property type="component" value="Unassembled WGS sequence"/>
</dbReference>
<proteinExistence type="predicted"/>
<reference evidence="2" key="1">
    <citation type="submission" date="2016-05" db="EMBL/GenBank/DDBJ databases">
        <title>Comparative genomics of biotechnologically important yeasts.</title>
        <authorList>
            <consortium name="DOE Joint Genome Institute"/>
            <person name="Riley R."/>
            <person name="Haridas S."/>
            <person name="Wolfe K.H."/>
            <person name="Lopes M.R."/>
            <person name="Hittinger C.T."/>
            <person name="Goker M."/>
            <person name="Salamov A."/>
            <person name="Wisecaver J."/>
            <person name="Long T.M."/>
            <person name="Aerts A.L."/>
            <person name="Barry K."/>
            <person name="Choi C."/>
            <person name="Clum A."/>
            <person name="Coughlan A.Y."/>
            <person name="Deshpande S."/>
            <person name="Douglass A.P."/>
            <person name="Hanson S.J."/>
            <person name="Klenk H.-P."/>
            <person name="Labutti K."/>
            <person name="Lapidus A."/>
            <person name="Lindquist E."/>
            <person name="Lipzen A."/>
            <person name="Meier-Kolthoff J.P."/>
            <person name="Ohm R.A."/>
            <person name="Otillar R.P."/>
            <person name="Pangilinan J."/>
            <person name="Peng Y."/>
            <person name="Rokas A."/>
            <person name="Rosa C.A."/>
            <person name="Scheuner C."/>
            <person name="Sibirny A.A."/>
            <person name="Slot J.C."/>
            <person name="Stielow J.B."/>
            <person name="Sun H."/>
            <person name="Kurtzman C.P."/>
            <person name="Blackwell M."/>
            <person name="Grigoriev I.V."/>
            <person name="Jeffries T.W."/>
        </authorList>
    </citation>
    <scope>NUCLEOTIDE SEQUENCE [LARGE SCALE GENOMIC DNA]</scope>
    <source>
        <strain evidence="2">NRRL Y-12698</strain>
    </source>
</reference>
<keyword evidence="2" id="KW-1185">Reference proteome</keyword>
<gene>
    <name evidence="1" type="ORF">BABINDRAFT_8391</name>
</gene>
<dbReference type="GO" id="GO:0000444">
    <property type="term" value="C:MIS12/MIND type complex"/>
    <property type="evidence" value="ECO:0007669"/>
    <property type="project" value="TreeGrafter"/>
</dbReference>
<dbReference type="AlphaFoldDB" id="A0A1E3QP81"/>
<sequence length="235" mass="26885">MSKLHEKLQLEAGDVRYLQMQFHKNASDKLNLHLPSSSNTPNSKKSALYSTSDDPLKLRISAMIHDFIDDAFELAKEGMIIDGHEPSSRSPLLKYVEQQLRTPTRVEPYDFAMNEELRRLYQSVEEETLQLTKMRSEIPQRTVREYESIIGKIDAEVNDFIKALEEQTSAELEVIAKNADLDTPELEGVTEDYEECILELSRLAKGVSMQQSNLQKIDDICDFLLQNYLVGDGLE</sequence>
<name>A0A1E3QP81_9ASCO</name>
<dbReference type="EMBL" id="KV454432">
    <property type="protein sequence ID" value="ODQ79460.1"/>
    <property type="molecule type" value="Genomic_DNA"/>
</dbReference>
<evidence type="ECO:0000313" key="2">
    <source>
        <dbReference type="Proteomes" id="UP000094336"/>
    </source>
</evidence>
<organism evidence="1 2">
    <name type="scientific">Babjeviella inositovora NRRL Y-12698</name>
    <dbReference type="NCBI Taxonomy" id="984486"/>
    <lineage>
        <taxon>Eukaryota</taxon>
        <taxon>Fungi</taxon>
        <taxon>Dikarya</taxon>
        <taxon>Ascomycota</taxon>
        <taxon>Saccharomycotina</taxon>
        <taxon>Pichiomycetes</taxon>
        <taxon>Serinales incertae sedis</taxon>
        <taxon>Babjeviella</taxon>
    </lineage>
</organism>
<accession>A0A1E3QP81</accession>
<dbReference type="RefSeq" id="XP_018984788.1">
    <property type="nucleotide sequence ID" value="XM_019132792.1"/>
</dbReference>
<dbReference type="InterPro" id="IPR013950">
    <property type="entry name" value="Mis14/Nsl1"/>
</dbReference>
<dbReference type="GeneID" id="30150645"/>
<dbReference type="OrthoDB" id="2135762at2759"/>